<dbReference type="GO" id="GO:0005506">
    <property type="term" value="F:iron ion binding"/>
    <property type="evidence" value="ECO:0007669"/>
    <property type="project" value="InterPro"/>
</dbReference>
<evidence type="ECO:0000256" key="6">
    <source>
        <dbReference type="ARBA" id="ARBA00023033"/>
    </source>
</evidence>
<organism evidence="10 11">
    <name type="scientific">Tagetes erecta</name>
    <name type="common">African marigold</name>
    <dbReference type="NCBI Taxonomy" id="13708"/>
    <lineage>
        <taxon>Eukaryota</taxon>
        <taxon>Viridiplantae</taxon>
        <taxon>Streptophyta</taxon>
        <taxon>Embryophyta</taxon>
        <taxon>Tracheophyta</taxon>
        <taxon>Spermatophyta</taxon>
        <taxon>Magnoliopsida</taxon>
        <taxon>eudicotyledons</taxon>
        <taxon>Gunneridae</taxon>
        <taxon>Pentapetalae</taxon>
        <taxon>asterids</taxon>
        <taxon>campanulids</taxon>
        <taxon>Asterales</taxon>
        <taxon>Asteraceae</taxon>
        <taxon>Asteroideae</taxon>
        <taxon>Heliantheae alliance</taxon>
        <taxon>Tageteae</taxon>
        <taxon>Tagetes</taxon>
    </lineage>
</organism>
<keyword evidence="2 7" id="KW-0349">Heme</keyword>
<evidence type="ECO:0000313" key="11">
    <source>
        <dbReference type="Proteomes" id="UP001229421"/>
    </source>
</evidence>
<sequence>MSTSSMILPLPMACLSSSLALVMMCGLRSNSDLFVARTDMSSSTVEWTMTEVLRNPRILTKAKEELEQVIGKGGDPTVWEDALEFKPERFLEYALGFRGRDFDLIPFGAGRRICPGLPLAIRMIPIMLGSLVNNFDWLIDAKIHPEALNMTEKFGITLTKAKPLCVVPIPLN</sequence>
<proteinExistence type="inferred from homology"/>
<dbReference type="AlphaFoldDB" id="A0AAD8KL59"/>
<dbReference type="PRINTS" id="PR00463">
    <property type="entry name" value="EP450I"/>
</dbReference>
<evidence type="ECO:0000256" key="9">
    <source>
        <dbReference type="SAM" id="SignalP"/>
    </source>
</evidence>
<dbReference type="GO" id="GO:0016705">
    <property type="term" value="F:oxidoreductase activity, acting on paired donors, with incorporation or reduction of molecular oxygen"/>
    <property type="evidence" value="ECO:0007669"/>
    <property type="project" value="InterPro"/>
</dbReference>
<dbReference type="GO" id="GO:0004497">
    <property type="term" value="F:monooxygenase activity"/>
    <property type="evidence" value="ECO:0007669"/>
    <property type="project" value="UniProtKB-KW"/>
</dbReference>
<evidence type="ECO:0000256" key="1">
    <source>
        <dbReference type="ARBA" id="ARBA00010617"/>
    </source>
</evidence>
<evidence type="ECO:0000256" key="2">
    <source>
        <dbReference type="ARBA" id="ARBA00022617"/>
    </source>
</evidence>
<accession>A0AAD8KL59</accession>
<dbReference type="InterPro" id="IPR017972">
    <property type="entry name" value="Cyt_P450_CS"/>
</dbReference>
<dbReference type="PANTHER" id="PTHR47950">
    <property type="entry name" value="CYTOCHROME P450, FAMILY 76, SUBFAMILY C, POLYPEPTIDE 5-RELATED"/>
    <property type="match status" value="1"/>
</dbReference>
<dbReference type="InterPro" id="IPR036396">
    <property type="entry name" value="Cyt_P450_sf"/>
</dbReference>
<dbReference type="Proteomes" id="UP001229421">
    <property type="component" value="Unassembled WGS sequence"/>
</dbReference>
<dbReference type="Pfam" id="PF00067">
    <property type="entry name" value="p450"/>
    <property type="match status" value="2"/>
</dbReference>
<keyword evidence="5 7" id="KW-0408">Iron</keyword>
<dbReference type="PANTHER" id="PTHR47950:SF4">
    <property type="entry name" value="GERANIOL 8-HYDROXYLASE-LIKE"/>
    <property type="match status" value="1"/>
</dbReference>
<protein>
    <recommendedName>
        <fullName evidence="12">Cytochrome P450</fullName>
    </recommendedName>
</protein>
<reference evidence="10" key="1">
    <citation type="journal article" date="2023" name="bioRxiv">
        <title>Improved chromosome-level genome assembly for marigold (Tagetes erecta).</title>
        <authorList>
            <person name="Jiang F."/>
            <person name="Yuan L."/>
            <person name="Wang S."/>
            <person name="Wang H."/>
            <person name="Xu D."/>
            <person name="Wang A."/>
            <person name="Fan W."/>
        </authorList>
    </citation>
    <scope>NUCLEOTIDE SEQUENCE</scope>
    <source>
        <strain evidence="10">WSJ</strain>
        <tissue evidence="10">Leaf</tissue>
    </source>
</reference>
<dbReference type="Gene3D" id="1.10.630.10">
    <property type="entry name" value="Cytochrome P450"/>
    <property type="match status" value="2"/>
</dbReference>
<keyword evidence="11" id="KW-1185">Reference proteome</keyword>
<evidence type="ECO:0000256" key="7">
    <source>
        <dbReference type="PIRSR" id="PIRSR602401-1"/>
    </source>
</evidence>
<feature type="chain" id="PRO_5042275615" description="Cytochrome P450" evidence="9">
    <location>
        <begin position="21"/>
        <end position="172"/>
    </location>
</feature>
<evidence type="ECO:0000313" key="10">
    <source>
        <dbReference type="EMBL" id="KAK1423396.1"/>
    </source>
</evidence>
<keyword evidence="4 8" id="KW-0560">Oxidoreductase</keyword>
<feature type="signal peptide" evidence="9">
    <location>
        <begin position="1"/>
        <end position="20"/>
    </location>
</feature>
<dbReference type="InterPro" id="IPR001128">
    <property type="entry name" value="Cyt_P450"/>
</dbReference>
<keyword evidence="9" id="KW-0732">Signal</keyword>
<comment type="caution">
    <text evidence="10">The sequence shown here is derived from an EMBL/GenBank/DDBJ whole genome shotgun (WGS) entry which is preliminary data.</text>
</comment>
<feature type="binding site" description="axial binding residue" evidence="7">
    <location>
        <position position="114"/>
    </location>
    <ligand>
        <name>heme</name>
        <dbReference type="ChEBI" id="CHEBI:30413"/>
    </ligand>
    <ligandPart>
        <name>Fe</name>
        <dbReference type="ChEBI" id="CHEBI:18248"/>
    </ligandPart>
</feature>
<dbReference type="SUPFAM" id="SSF48264">
    <property type="entry name" value="Cytochrome P450"/>
    <property type="match status" value="1"/>
</dbReference>
<gene>
    <name evidence="10" type="ORF">QVD17_18698</name>
</gene>
<name>A0AAD8KL59_TARER</name>
<dbReference type="GO" id="GO:0020037">
    <property type="term" value="F:heme binding"/>
    <property type="evidence" value="ECO:0007669"/>
    <property type="project" value="InterPro"/>
</dbReference>
<dbReference type="EMBL" id="JAUHHV010000005">
    <property type="protein sequence ID" value="KAK1423396.1"/>
    <property type="molecule type" value="Genomic_DNA"/>
</dbReference>
<dbReference type="InterPro" id="IPR002401">
    <property type="entry name" value="Cyt_P450_E_grp-I"/>
</dbReference>
<evidence type="ECO:0008006" key="12">
    <source>
        <dbReference type="Google" id="ProtNLM"/>
    </source>
</evidence>
<evidence type="ECO:0000256" key="4">
    <source>
        <dbReference type="ARBA" id="ARBA00023002"/>
    </source>
</evidence>
<dbReference type="PROSITE" id="PS00086">
    <property type="entry name" value="CYTOCHROME_P450"/>
    <property type="match status" value="1"/>
</dbReference>
<evidence type="ECO:0000256" key="8">
    <source>
        <dbReference type="RuleBase" id="RU000461"/>
    </source>
</evidence>
<evidence type="ECO:0000256" key="5">
    <source>
        <dbReference type="ARBA" id="ARBA00023004"/>
    </source>
</evidence>
<comment type="cofactor">
    <cofactor evidence="7">
        <name>heme</name>
        <dbReference type="ChEBI" id="CHEBI:30413"/>
    </cofactor>
</comment>
<keyword evidence="3 7" id="KW-0479">Metal-binding</keyword>
<comment type="similarity">
    <text evidence="1 8">Belongs to the cytochrome P450 family.</text>
</comment>
<evidence type="ECO:0000256" key="3">
    <source>
        <dbReference type="ARBA" id="ARBA00022723"/>
    </source>
</evidence>
<keyword evidence="6 8" id="KW-0503">Monooxygenase</keyword>